<accession>A0ABD3KTP1</accession>
<dbReference type="Pfam" id="PF02089">
    <property type="entry name" value="Palm_thioest"/>
    <property type="match status" value="1"/>
</dbReference>
<proteinExistence type="predicted"/>
<dbReference type="SUPFAM" id="SSF53474">
    <property type="entry name" value="alpha/beta-Hydrolases"/>
    <property type="match status" value="1"/>
</dbReference>
<sequence length="248" mass="28053">MRFGLPVLTQTIIILCSFQSVSHAFSSWYTRWTIPKAAPTRSLVHELREIVNGSWDSWTMPLLEQIIFWYLKFTFTGINSKSQVKNMSELSDDFNIVVKNFMAMAGIHAGIASIPFCGHGLGVQGVTLVDYLIKLRRVTSDHEHLATAGYLKILTDLANYLKGCKFLPKLNNECVFASLENLVLIMRVDTKGNILVWIYPDGTFDPVLPAQENVATGAASSSWTPWVHGFYRRMVRLFKDRPLLLSVH</sequence>
<evidence type="ECO:0000313" key="3">
    <source>
        <dbReference type="EMBL" id="KAL3742737.1"/>
    </source>
</evidence>
<dbReference type="AlphaFoldDB" id="A0ABD3KTP1"/>
<evidence type="ECO:0000256" key="1">
    <source>
        <dbReference type="ARBA" id="ARBA00022801"/>
    </source>
</evidence>
<gene>
    <name evidence="3" type="ORF">ACJRO7_018106</name>
</gene>
<evidence type="ECO:0008006" key="5">
    <source>
        <dbReference type="Google" id="ProtNLM"/>
    </source>
</evidence>
<reference evidence="3 4" key="1">
    <citation type="submission" date="2024-11" db="EMBL/GenBank/DDBJ databases">
        <title>Chromosome-level genome assembly of Eucalyptus globulus Labill. provides insights into its genome evolution.</title>
        <authorList>
            <person name="Li X."/>
        </authorList>
    </citation>
    <scope>NUCLEOTIDE SEQUENCE [LARGE SCALE GENOMIC DNA]</scope>
    <source>
        <strain evidence="3">CL2024</strain>
        <tissue evidence="3">Fresh tender leaves</tissue>
    </source>
</reference>
<dbReference type="InterPro" id="IPR029058">
    <property type="entry name" value="AB_hydrolase_fold"/>
</dbReference>
<name>A0ABD3KTP1_EUCGL</name>
<dbReference type="Proteomes" id="UP001634007">
    <property type="component" value="Unassembled WGS sequence"/>
</dbReference>
<organism evidence="3 4">
    <name type="scientific">Eucalyptus globulus</name>
    <name type="common">Tasmanian blue gum</name>
    <dbReference type="NCBI Taxonomy" id="34317"/>
    <lineage>
        <taxon>Eukaryota</taxon>
        <taxon>Viridiplantae</taxon>
        <taxon>Streptophyta</taxon>
        <taxon>Embryophyta</taxon>
        <taxon>Tracheophyta</taxon>
        <taxon>Spermatophyta</taxon>
        <taxon>Magnoliopsida</taxon>
        <taxon>eudicotyledons</taxon>
        <taxon>Gunneridae</taxon>
        <taxon>Pentapetalae</taxon>
        <taxon>rosids</taxon>
        <taxon>malvids</taxon>
        <taxon>Myrtales</taxon>
        <taxon>Myrtaceae</taxon>
        <taxon>Myrtoideae</taxon>
        <taxon>Eucalypteae</taxon>
        <taxon>Eucalyptus</taxon>
    </lineage>
</organism>
<comment type="caution">
    <text evidence="3">The sequence shown here is derived from an EMBL/GenBank/DDBJ whole genome shotgun (WGS) entry which is preliminary data.</text>
</comment>
<dbReference type="GO" id="GO:0016787">
    <property type="term" value="F:hydrolase activity"/>
    <property type="evidence" value="ECO:0007669"/>
    <property type="project" value="UniProtKB-KW"/>
</dbReference>
<dbReference type="PANTHER" id="PTHR11247">
    <property type="entry name" value="PALMITOYL-PROTEIN THIOESTERASE/DOLICHYLDIPHOSPHATASE 1"/>
    <property type="match status" value="1"/>
</dbReference>
<dbReference type="PANTHER" id="PTHR11247:SF79">
    <property type="entry name" value="ALPHA_BETA-HYDROLASES SUPERFAMILY PROTEIN"/>
    <property type="match status" value="1"/>
</dbReference>
<keyword evidence="2" id="KW-0732">Signal</keyword>
<keyword evidence="4" id="KW-1185">Reference proteome</keyword>
<feature type="chain" id="PRO_5044776398" description="Secreted protein" evidence="2">
    <location>
        <begin position="25"/>
        <end position="248"/>
    </location>
</feature>
<feature type="signal peptide" evidence="2">
    <location>
        <begin position="1"/>
        <end position="24"/>
    </location>
</feature>
<dbReference type="EMBL" id="JBJKBG010000004">
    <property type="protein sequence ID" value="KAL3742737.1"/>
    <property type="molecule type" value="Genomic_DNA"/>
</dbReference>
<dbReference type="Gene3D" id="3.40.50.1820">
    <property type="entry name" value="alpha/beta hydrolase"/>
    <property type="match status" value="1"/>
</dbReference>
<protein>
    <recommendedName>
        <fullName evidence="5">Secreted protein</fullName>
    </recommendedName>
</protein>
<keyword evidence="1" id="KW-0378">Hydrolase</keyword>
<evidence type="ECO:0000256" key="2">
    <source>
        <dbReference type="SAM" id="SignalP"/>
    </source>
</evidence>
<evidence type="ECO:0000313" key="4">
    <source>
        <dbReference type="Proteomes" id="UP001634007"/>
    </source>
</evidence>